<name>A0A7X6DB20_9ENTE</name>
<gene>
    <name evidence="5" type="ORF">HED35_13335</name>
</gene>
<dbReference type="GO" id="GO:0009986">
    <property type="term" value="C:cell surface"/>
    <property type="evidence" value="ECO:0007669"/>
    <property type="project" value="UniProtKB-SubCell"/>
</dbReference>
<feature type="domain" description="CwlT-like lysozyme" evidence="4">
    <location>
        <begin position="72"/>
        <end position="234"/>
    </location>
</feature>
<feature type="domain" description="M23ase beta-sheet core" evidence="3">
    <location>
        <begin position="277"/>
        <end position="373"/>
    </location>
</feature>
<evidence type="ECO:0000256" key="2">
    <source>
        <dbReference type="SAM" id="Phobius"/>
    </source>
</evidence>
<dbReference type="Gene3D" id="1.10.530.10">
    <property type="match status" value="1"/>
</dbReference>
<keyword evidence="2" id="KW-0472">Membrane</keyword>
<dbReference type="CDD" id="cd16891">
    <property type="entry name" value="CwlT-like"/>
    <property type="match status" value="1"/>
</dbReference>
<evidence type="ECO:0000313" key="5">
    <source>
        <dbReference type="EMBL" id="NKC69074.1"/>
    </source>
</evidence>
<comment type="subcellular location">
    <subcellularLocation>
        <location evidence="1">Cell surface</location>
    </subcellularLocation>
</comment>
<dbReference type="SUPFAM" id="SSF51261">
    <property type="entry name" value="Duplicated hybrid motif"/>
    <property type="match status" value="1"/>
</dbReference>
<dbReference type="SUPFAM" id="SSF53955">
    <property type="entry name" value="Lysozyme-like"/>
    <property type="match status" value="1"/>
</dbReference>
<organism evidence="5 6">
    <name type="scientific">Vagococcus fluvialis</name>
    <dbReference type="NCBI Taxonomy" id="2738"/>
    <lineage>
        <taxon>Bacteria</taxon>
        <taxon>Bacillati</taxon>
        <taxon>Bacillota</taxon>
        <taxon>Bacilli</taxon>
        <taxon>Lactobacillales</taxon>
        <taxon>Enterococcaceae</taxon>
        <taxon>Vagococcus</taxon>
    </lineage>
</organism>
<dbReference type="PANTHER" id="PTHR21666">
    <property type="entry name" value="PEPTIDASE-RELATED"/>
    <property type="match status" value="1"/>
</dbReference>
<reference evidence="5 6" key="1">
    <citation type="submission" date="2020-03" db="EMBL/GenBank/DDBJ databases">
        <title>Bacterial samples isolated from urine from healthy bovine heifers (Gyr breed).</title>
        <authorList>
            <person name="Giannattasio-Ferraz S."/>
            <person name="Maskeri L."/>
            <person name="Penido A."/>
            <person name="Barbosa-Stancioli E.F."/>
            <person name="Putonti C."/>
        </authorList>
    </citation>
    <scope>NUCLEOTIDE SEQUENCE [LARGE SCALE GENOMIC DNA]</scope>
    <source>
        <strain evidence="5 6">UFMG-H7</strain>
    </source>
</reference>
<dbReference type="RefSeq" id="WP_167808117.1">
    <property type="nucleotide sequence ID" value="NZ_JAAVMB010000019.1"/>
</dbReference>
<dbReference type="InterPro" id="IPR050570">
    <property type="entry name" value="Cell_wall_metabolism_enzyme"/>
</dbReference>
<dbReference type="AlphaFoldDB" id="A0A7X6DB20"/>
<dbReference type="InterPro" id="IPR011055">
    <property type="entry name" value="Dup_hybrid_motif"/>
</dbReference>
<dbReference type="EMBL" id="JAAVMB010000019">
    <property type="protein sequence ID" value="NKC69074.1"/>
    <property type="molecule type" value="Genomic_DNA"/>
</dbReference>
<comment type="caution">
    <text evidence="5">The sequence shown here is derived from an EMBL/GenBank/DDBJ whole genome shotgun (WGS) entry which is preliminary data.</text>
</comment>
<dbReference type="Pfam" id="PF01551">
    <property type="entry name" value="Peptidase_M23"/>
    <property type="match status" value="1"/>
</dbReference>
<dbReference type="CDD" id="cd12797">
    <property type="entry name" value="M23_peptidase"/>
    <property type="match status" value="1"/>
</dbReference>
<proteinExistence type="predicted"/>
<evidence type="ECO:0000313" key="6">
    <source>
        <dbReference type="Proteomes" id="UP000521358"/>
    </source>
</evidence>
<dbReference type="Proteomes" id="UP000521358">
    <property type="component" value="Unassembled WGS sequence"/>
</dbReference>
<dbReference type="Pfam" id="PF13702">
    <property type="entry name" value="Lysozyme_like"/>
    <property type="match status" value="1"/>
</dbReference>
<dbReference type="GO" id="GO:0004222">
    <property type="term" value="F:metalloendopeptidase activity"/>
    <property type="evidence" value="ECO:0007669"/>
    <property type="project" value="TreeGrafter"/>
</dbReference>
<evidence type="ECO:0000256" key="1">
    <source>
        <dbReference type="ARBA" id="ARBA00004241"/>
    </source>
</evidence>
<dbReference type="InterPro" id="IPR016047">
    <property type="entry name" value="M23ase_b-sheet_dom"/>
</dbReference>
<dbReference type="Gene3D" id="2.70.70.10">
    <property type="entry name" value="Glucose Permease (Domain IIA)"/>
    <property type="match status" value="1"/>
</dbReference>
<evidence type="ECO:0000259" key="4">
    <source>
        <dbReference type="Pfam" id="PF13702"/>
    </source>
</evidence>
<accession>A0A7X6DB20</accession>
<feature type="transmembrane region" description="Helical" evidence="2">
    <location>
        <begin position="27"/>
        <end position="52"/>
    </location>
</feature>
<dbReference type="InterPro" id="IPR023346">
    <property type="entry name" value="Lysozyme-like_dom_sf"/>
</dbReference>
<dbReference type="InterPro" id="IPR047194">
    <property type="entry name" value="CwlT-like_lysozyme"/>
</dbReference>
<sequence length="395" mass="42959">MKTLNQLRKFIQGKANSAEKMSLLWKLALFIVSNLITLLMIGLFGILLIVLFTAGSSTNNSDFEGGGIPLPESVLRWKNDVDRIANKNGVSQYVDILLGIIMVESRGEGLDIMQSSESAGLGQNGFSDPIDSLEQGIKYFATNAKMAESQGVDIWAAVQGYNFGSGYISYVANNGKTHSTSIAENFSRDVVSKQLGNTSGSTYSYVNAVSVADGRTYLYLNGGNFHYVGLVKQYLSSQQGGNGNVGNGEYRIPFDGTPVITSPYSNRISPITGQPEFHLGQDFAQPAGTKILASMGGKVVLAEYHNSYGNYVLLQHSNGTWTAYAHNSQLLVKVGQTVSQGDVLAIIGTTGDSTGIHTHFEIRKSMFGDHVDPAPYLKLQSLLFMFVLRRRKFNE</sequence>
<evidence type="ECO:0000259" key="3">
    <source>
        <dbReference type="Pfam" id="PF01551"/>
    </source>
</evidence>
<keyword evidence="2" id="KW-1133">Transmembrane helix</keyword>
<protein>
    <submittedName>
        <fullName evidence="5">Peptidoglycan DD-metalloendopeptidase family protein</fullName>
    </submittedName>
</protein>
<keyword evidence="2" id="KW-0812">Transmembrane</keyword>
<dbReference type="PANTHER" id="PTHR21666:SF270">
    <property type="entry name" value="MUREIN HYDROLASE ACTIVATOR ENVC"/>
    <property type="match status" value="1"/>
</dbReference>